<evidence type="ECO:0000313" key="3">
    <source>
        <dbReference type="Proteomes" id="UP000002058"/>
    </source>
</evidence>
<sequence length="271" mass="28927">MWTTTAAQHVPSLLYALTGGYNIISIKIVSSKSDFIPPPLPQMLVIVLSPARQALPSSSVSSLLLPEIGRNGELARGVSRDSPAILGIGLGMPDEQKKKKTAIRTALPRPTAWPDDPGPKGSALWPGCDSPSLMGHPSFFRCPVMSTPGLWNNPDIVRPLERVSLALTVWTSDPFNVICQHRDIQKGQSCLSQKDIKGTSIPRQRSLSLPSSTAKQSNSNPNTSTNTFNLLTFLRFQTTQSTCLPAPATAAPATATPALAPTAATKLTRGL</sequence>
<dbReference type="KEGG" id="ure:UREG_01624"/>
<dbReference type="AlphaFoldDB" id="C4JJ17"/>
<feature type="compositionally biased region" description="Polar residues" evidence="1">
    <location>
        <begin position="201"/>
        <end position="215"/>
    </location>
</feature>
<feature type="region of interest" description="Disordered" evidence="1">
    <location>
        <begin position="193"/>
        <end position="224"/>
    </location>
</feature>
<gene>
    <name evidence="2" type="ORF">UREG_01624</name>
</gene>
<organism evidence="2 3">
    <name type="scientific">Uncinocarpus reesii (strain UAMH 1704)</name>
    <dbReference type="NCBI Taxonomy" id="336963"/>
    <lineage>
        <taxon>Eukaryota</taxon>
        <taxon>Fungi</taxon>
        <taxon>Dikarya</taxon>
        <taxon>Ascomycota</taxon>
        <taxon>Pezizomycotina</taxon>
        <taxon>Eurotiomycetes</taxon>
        <taxon>Eurotiomycetidae</taxon>
        <taxon>Onygenales</taxon>
        <taxon>Onygenaceae</taxon>
        <taxon>Uncinocarpus</taxon>
    </lineage>
</organism>
<dbReference type="Proteomes" id="UP000002058">
    <property type="component" value="Unassembled WGS sequence"/>
</dbReference>
<reference evidence="3" key="1">
    <citation type="journal article" date="2009" name="Genome Res.">
        <title>Comparative genomic analyses of the human fungal pathogens Coccidioides and their relatives.</title>
        <authorList>
            <person name="Sharpton T.J."/>
            <person name="Stajich J.E."/>
            <person name="Rounsley S.D."/>
            <person name="Gardner M.J."/>
            <person name="Wortman J.R."/>
            <person name="Jordar V.S."/>
            <person name="Maiti R."/>
            <person name="Kodira C.D."/>
            <person name="Neafsey D.E."/>
            <person name="Zeng Q."/>
            <person name="Hung C.-Y."/>
            <person name="McMahan C."/>
            <person name="Muszewska A."/>
            <person name="Grynberg M."/>
            <person name="Mandel M.A."/>
            <person name="Kellner E.M."/>
            <person name="Barker B.M."/>
            <person name="Galgiani J.N."/>
            <person name="Orbach M.J."/>
            <person name="Kirkland T.N."/>
            <person name="Cole G.T."/>
            <person name="Henn M.R."/>
            <person name="Birren B.W."/>
            <person name="Taylor J.W."/>
        </authorList>
    </citation>
    <scope>NUCLEOTIDE SEQUENCE [LARGE SCALE GENOMIC DNA]</scope>
    <source>
        <strain evidence="3">UAMH 1704</strain>
    </source>
</reference>
<dbReference type="RefSeq" id="XP_002542108.1">
    <property type="nucleotide sequence ID" value="XM_002542062.1"/>
</dbReference>
<proteinExistence type="predicted"/>
<evidence type="ECO:0000313" key="2">
    <source>
        <dbReference type="EMBL" id="EEP76775.1"/>
    </source>
</evidence>
<evidence type="ECO:0000256" key="1">
    <source>
        <dbReference type="SAM" id="MobiDB-lite"/>
    </source>
</evidence>
<dbReference type="VEuPathDB" id="FungiDB:UREG_01624"/>
<dbReference type="EMBL" id="CH476615">
    <property type="protein sequence ID" value="EEP76775.1"/>
    <property type="molecule type" value="Genomic_DNA"/>
</dbReference>
<protein>
    <submittedName>
        <fullName evidence="2">Uncharacterized protein</fullName>
    </submittedName>
</protein>
<name>C4JJ17_UNCRE</name>
<keyword evidence="3" id="KW-1185">Reference proteome</keyword>
<dbReference type="GeneID" id="8438593"/>
<dbReference type="HOGENOM" id="CLU_1027431_0_0_1"/>
<accession>C4JJ17</accession>
<dbReference type="InParanoid" id="C4JJ17"/>